<dbReference type="PATRIC" id="fig|1208323.3.peg.460"/>
<dbReference type="PANTHER" id="PTHR13090">
    <property type="entry name" value="ARGININE-HYDROXYLASE NDUFAF5, MITOCHONDRIAL"/>
    <property type="match status" value="1"/>
</dbReference>
<dbReference type="Pfam" id="PF08241">
    <property type="entry name" value="Methyltransf_11"/>
    <property type="match status" value="1"/>
</dbReference>
<sequence>MSDPVPLIHRDHLSRYRTRALRMGGDFFLHEEARAEIEDRLSMVNKAFTSPAIVTGFPELWSKWFPEARVVADDDVLDLKQGAHDLVIHAMSLHWANDPVGQLIQCNRALKPDGLMIAAFFGDQTLHELRACLGQAEAALLGGLSPRVLPMGELRDLGALLQRASFALPVADKSPHTVTYPSLKRLVTDLRAMGESNALGARHMTPSPKALFDLTEHLYQAHFAQDDRLVATFDLVFLTGWAPDESQPKPLMPGSAKHRLADALQAQEFKLPTDAAP</sequence>
<accession>K2JH53</accession>
<dbReference type="SUPFAM" id="SSF53335">
    <property type="entry name" value="S-adenosyl-L-methionine-dependent methyltransferases"/>
    <property type="match status" value="1"/>
</dbReference>
<evidence type="ECO:0000256" key="2">
    <source>
        <dbReference type="ARBA" id="ARBA00022679"/>
    </source>
</evidence>
<reference evidence="4 5" key="1">
    <citation type="submission" date="2012-09" db="EMBL/GenBank/DDBJ databases">
        <title>Celeribacter baekdonensis B30 Genome Sequencing.</title>
        <authorList>
            <person name="Wang W."/>
        </authorList>
    </citation>
    <scope>NUCLEOTIDE SEQUENCE [LARGE SCALE GENOMIC DNA]</scope>
    <source>
        <strain evidence="4 5">B30</strain>
    </source>
</reference>
<dbReference type="PANTHER" id="PTHR13090:SF1">
    <property type="entry name" value="ARGININE-HYDROXYLASE NDUFAF5, MITOCHONDRIAL"/>
    <property type="match status" value="1"/>
</dbReference>
<evidence type="ECO:0000313" key="4">
    <source>
        <dbReference type="EMBL" id="EKE74503.1"/>
    </source>
</evidence>
<dbReference type="STRING" id="1208323.B30_02225"/>
<comment type="caution">
    <text evidence="4">The sequence shown here is derived from an EMBL/GenBank/DDBJ whole genome shotgun (WGS) entry which is preliminary data.</text>
</comment>
<keyword evidence="5" id="KW-1185">Reference proteome</keyword>
<gene>
    <name evidence="4" type="ORF">B30_02225</name>
</gene>
<feature type="domain" description="Methyltransferase type 11" evidence="3">
    <location>
        <begin position="70"/>
        <end position="117"/>
    </location>
</feature>
<proteinExistence type="predicted"/>
<dbReference type="EMBL" id="AMRK01000001">
    <property type="protein sequence ID" value="EKE74503.1"/>
    <property type="molecule type" value="Genomic_DNA"/>
</dbReference>
<dbReference type="AlphaFoldDB" id="K2JH53"/>
<keyword evidence="2" id="KW-0808">Transferase</keyword>
<dbReference type="InterPro" id="IPR050602">
    <property type="entry name" value="Malonyl-ACP_OMT"/>
</dbReference>
<evidence type="ECO:0000313" key="5">
    <source>
        <dbReference type="Proteomes" id="UP000006762"/>
    </source>
</evidence>
<dbReference type="eggNOG" id="COG2226">
    <property type="taxonomic scope" value="Bacteria"/>
</dbReference>
<dbReference type="GO" id="GO:0008757">
    <property type="term" value="F:S-adenosylmethionine-dependent methyltransferase activity"/>
    <property type="evidence" value="ECO:0007669"/>
    <property type="project" value="InterPro"/>
</dbReference>
<dbReference type="Proteomes" id="UP000006762">
    <property type="component" value="Unassembled WGS sequence"/>
</dbReference>
<keyword evidence="1" id="KW-0489">Methyltransferase</keyword>
<dbReference type="Gene3D" id="3.40.50.150">
    <property type="entry name" value="Vaccinia Virus protein VP39"/>
    <property type="match status" value="1"/>
</dbReference>
<evidence type="ECO:0000259" key="3">
    <source>
        <dbReference type="Pfam" id="PF08241"/>
    </source>
</evidence>
<evidence type="ECO:0000256" key="1">
    <source>
        <dbReference type="ARBA" id="ARBA00022603"/>
    </source>
</evidence>
<dbReference type="RefSeq" id="WP_009570363.1">
    <property type="nucleotide sequence ID" value="NZ_AMRK01000001.1"/>
</dbReference>
<organism evidence="4 5">
    <name type="scientific">Celeribacter baekdonensis B30</name>
    <dbReference type="NCBI Taxonomy" id="1208323"/>
    <lineage>
        <taxon>Bacteria</taxon>
        <taxon>Pseudomonadati</taxon>
        <taxon>Pseudomonadota</taxon>
        <taxon>Alphaproteobacteria</taxon>
        <taxon>Rhodobacterales</taxon>
        <taxon>Roseobacteraceae</taxon>
        <taxon>Celeribacter</taxon>
    </lineage>
</organism>
<dbReference type="GO" id="GO:0032259">
    <property type="term" value="P:methylation"/>
    <property type="evidence" value="ECO:0007669"/>
    <property type="project" value="UniProtKB-KW"/>
</dbReference>
<protein>
    <recommendedName>
        <fullName evidence="3">Methyltransferase type 11 domain-containing protein</fullName>
    </recommendedName>
</protein>
<dbReference type="OrthoDB" id="9793723at2"/>
<dbReference type="InterPro" id="IPR013216">
    <property type="entry name" value="Methyltransf_11"/>
</dbReference>
<name>K2JH53_9RHOB</name>
<dbReference type="InterPro" id="IPR029063">
    <property type="entry name" value="SAM-dependent_MTases_sf"/>
</dbReference>